<evidence type="ECO:0000313" key="3">
    <source>
        <dbReference type="Proteomes" id="UP001633002"/>
    </source>
</evidence>
<protein>
    <recommendedName>
        <fullName evidence="1">Reverse transcriptase domain-containing protein</fullName>
    </recommendedName>
</protein>
<sequence>MNGGLFHIAGIHGPNDALERTLFWDQIMEMLPDRPFMLIIGDFNNVEVAADSSSRMNRMSSDESTAFLRLCSECNLFDACMLARQKIGPRWTRQERRNGLFNWARLDMLQAEAMTLINIHHVAFQMSDHIPVTCLFSADNSQAEVHRSFYFKADAHFLRKFGVKEQLKQACWEQGTFPLGFFEGIITLIPKHTEAENLGDWRPITLLSALYKLFAKLIAARLALILPTLVPPEQQGFIKGRNVQKSTGFGVFSFFIRLIKSIMTGGFARVIVNNRLTLEFPLACGVRQGCPLAPLRYVLTTSALILQTERAVQEGRIKRLHILLLGIIVPVINSFADDTAFAIQTDEPSFAALSVLLQFFHASGCKVNWRKTKHLDLGKYLVPPAWLLAYLFISLLKTQRIRYLGILVANKLKPFDVWDFFSTKIRRRILGFANRLLSFEANLVVLRFLL</sequence>
<dbReference type="Pfam" id="PF00078">
    <property type="entry name" value="RVT_1"/>
    <property type="match status" value="1"/>
</dbReference>
<organism evidence="2 3">
    <name type="scientific">Riccia sorocarpa</name>
    <dbReference type="NCBI Taxonomy" id="122646"/>
    <lineage>
        <taxon>Eukaryota</taxon>
        <taxon>Viridiplantae</taxon>
        <taxon>Streptophyta</taxon>
        <taxon>Embryophyta</taxon>
        <taxon>Marchantiophyta</taxon>
        <taxon>Marchantiopsida</taxon>
        <taxon>Marchantiidae</taxon>
        <taxon>Marchantiales</taxon>
        <taxon>Ricciaceae</taxon>
        <taxon>Riccia</taxon>
    </lineage>
</organism>
<gene>
    <name evidence="2" type="ORF">R1sor_022346</name>
</gene>
<dbReference type="InterPro" id="IPR000477">
    <property type="entry name" value="RT_dom"/>
</dbReference>
<dbReference type="InterPro" id="IPR036691">
    <property type="entry name" value="Endo/exonu/phosph_ase_sf"/>
</dbReference>
<proteinExistence type="predicted"/>
<accession>A0ABD3GMX3</accession>
<evidence type="ECO:0000313" key="2">
    <source>
        <dbReference type="EMBL" id="KAL3679390.1"/>
    </source>
</evidence>
<dbReference type="CDD" id="cd01650">
    <property type="entry name" value="RT_nLTR_like"/>
    <property type="match status" value="1"/>
</dbReference>
<dbReference type="PANTHER" id="PTHR19446">
    <property type="entry name" value="REVERSE TRANSCRIPTASES"/>
    <property type="match status" value="1"/>
</dbReference>
<name>A0ABD3GMX3_9MARC</name>
<dbReference type="EMBL" id="JBJQOH010000007">
    <property type="protein sequence ID" value="KAL3679390.1"/>
    <property type="molecule type" value="Genomic_DNA"/>
</dbReference>
<dbReference type="Gene3D" id="3.60.10.10">
    <property type="entry name" value="Endonuclease/exonuclease/phosphatase"/>
    <property type="match status" value="1"/>
</dbReference>
<dbReference type="PROSITE" id="PS50878">
    <property type="entry name" value="RT_POL"/>
    <property type="match status" value="1"/>
</dbReference>
<dbReference type="AlphaFoldDB" id="A0ABD3GMX3"/>
<comment type="caution">
    <text evidence="2">The sequence shown here is derived from an EMBL/GenBank/DDBJ whole genome shotgun (WGS) entry which is preliminary data.</text>
</comment>
<dbReference type="Proteomes" id="UP001633002">
    <property type="component" value="Unassembled WGS sequence"/>
</dbReference>
<evidence type="ECO:0000259" key="1">
    <source>
        <dbReference type="PROSITE" id="PS50878"/>
    </source>
</evidence>
<keyword evidence="3" id="KW-1185">Reference proteome</keyword>
<feature type="domain" description="Reverse transcriptase" evidence="1">
    <location>
        <begin position="170"/>
        <end position="408"/>
    </location>
</feature>
<reference evidence="2 3" key="1">
    <citation type="submission" date="2024-09" db="EMBL/GenBank/DDBJ databases">
        <title>Chromosome-scale assembly of Riccia sorocarpa.</title>
        <authorList>
            <person name="Paukszto L."/>
        </authorList>
    </citation>
    <scope>NUCLEOTIDE SEQUENCE [LARGE SCALE GENOMIC DNA]</scope>
    <source>
        <strain evidence="2">LP-2024</strain>
        <tissue evidence="2">Aerial parts of the thallus</tissue>
    </source>
</reference>
<dbReference type="SUPFAM" id="SSF56219">
    <property type="entry name" value="DNase I-like"/>
    <property type="match status" value="1"/>
</dbReference>